<feature type="domain" description="DUF4365" evidence="1">
    <location>
        <begin position="13"/>
        <end position="162"/>
    </location>
</feature>
<dbReference type="Pfam" id="PF14280">
    <property type="entry name" value="DUF4365"/>
    <property type="match status" value="1"/>
</dbReference>
<name>A0A4Q7KDB1_9PSEU</name>
<proteinExistence type="predicted"/>
<evidence type="ECO:0000259" key="1">
    <source>
        <dbReference type="Pfam" id="PF14280"/>
    </source>
</evidence>
<accession>A0A4Q7KDB1</accession>
<evidence type="ECO:0000313" key="2">
    <source>
        <dbReference type="EMBL" id="RZS32194.1"/>
    </source>
</evidence>
<dbReference type="AlphaFoldDB" id="A0A4Q7KDB1"/>
<dbReference type="EMBL" id="SGWQ01000013">
    <property type="protein sequence ID" value="RZS32194.1"/>
    <property type="molecule type" value="Genomic_DNA"/>
</dbReference>
<protein>
    <submittedName>
        <fullName evidence="2">Uncharacterized protein DUF4365</fullName>
    </submittedName>
</protein>
<organism evidence="2 3">
    <name type="scientific">Herbihabitans rhizosphaerae</name>
    <dbReference type="NCBI Taxonomy" id="1872711"/>
    <lineage>
        <taxon>Bacteria</taxon>
        <taxon>Bacillati</taxon>
        <taxon>Actinomycetota</taxon>
        <taxon>Actinomycetes</taxon>
        <taxon>Pseudonocardiales</taxon>
        <taxon>Pseudonocardiaceae</taxon>
        <taxon>Herbihabitans</taxon>
    </lineage>
</organism>
<gene>
    <name evidence="2" type="ORF">EV193_11335</name>
</gene>
<dbReference type="Proteomes" id="UP000294257">
    <property type="component" value="Unassembled WGS sequence"/>
</dbReference>
<sequence>MSLNRNQHQGLYGESFVRVLASAAGLTVAKADLDVTGDDYTICRKGNHGGTRHPKIDVQVKSWSRRSAVHHDGHWHYSMRPGHFNELAGTDFPLPRYLILVIVPDQRSEYAETRPDSLLVRFAAYSMSLQDRERVDPNSTAKVPVHVPVGNLLTVDKLRDLMVPPPAWRRES</sequence>
<evidence type="ECO:0000313" key="3">
    <source>
        <dbReference type="Proteomes" id="UP000294257"/>
    </source>
</evidence>
<dbReference type="InterPro" id="IPR025375">
    <property type="entry name" value="DUF4365"/>
</dbReference>
<reference evidence="2 3" key="1">
    <citation type="submission" date="2019-02" db="EMBL/GenBank/DDBJ databases">
        <title>Genomic Encyclopedia of Type Strains, Phase IV (KMG-IV): sequencing the most valuable type-strain genomes for metagenomic binning, comparative biology and taxonomic classification.</title>
        <authorList>
            <person name="Goeker M."/>
        </authorList>
    </citation>
    <scope>NUCLEOTIDE SEQUENCE [LARGE SCALE GENOMIC DNA]</scope>
    <source>
        <strain evidence="2 3">DSM 101727</strain>
    </source>
</reference>
<keyword evidence="3" id="KW-1185">Reference proteome</keyword>
<dbReference type="RefSeq" id="WP_165401537.1">
    <property type="nucleotide sequence ID" value="NZ_SGWQ01000013.1"/>
</dbReference>
<comment type="caution">
    <text evidence="2">The sequence shown here is derived from an EMBL/GenBank/DDBJ whole genome shotgun (WGS) entry which is preliminary data.</text>
</comment>